<reference evidence="1 2" key="1">
    <citation type="submission" date="2009-01" db="EMBL/GenBank/DDBJ databases">
        <authorList>
            <person name="Fulton L."/>
            <person name="Clifton S."/>
            <person name="Fulton B."/>
            <person name="Xu J."/>
            <person name="Minx P."/>
            <person name="Pepin K.H."/>
            <person name="Johnson M."/>
            <person name="Bhonagiri V."/>
            <person name="Nash W.E."/>
            <person name="Mardis E.R."/>
            <person name="Wilson R.K."/>
        </authorList>
    </citation>
    <scope>NUCLEOTIDE SEQUENCE [LARGE SCALE GENOMIC DNA]</scope>
    <source>
        <strain evidence="2">DSM 10507 / JCM 14656 / S5a33</strain>
    </source>
</reference>
<proteinExistence type="predicted"/>
<keyword evidence="2" id="KW-1185">Reference proteome</keyword>
<dbReference type="PATRIC" id="fig|476272.21.peg.2710"/>
<gene>
    <name evidence="1" type="ORF">RUMHYD_01362</name>
</gene>
<dbReference type="Proteomes" id="UP000003100">
    <property type="component" value="Unassembled WGS sequence"/>
</dbReference>
<evidence type="ECO:0000313" key="2">
    <source>
        <dbReference type="Proteomes" id="UP000003100"/>
    </source>
</evidence>
<protein>
    <submittedName>
        <fullName evidence="1">Uncharacterized protein</fullName>
    </submittedName>
</protein>
<dbReference type="AlphaFoldDB" id="C0CKJ2"/>
<dbReference type="EMBL" id="ACBZ01000069">
    <property type="protein sequence ID" value="EEG49682.1"/>
    <property type="molecule type" value="Genomic_DNA"/>
</dbReference>
<organism evidence="1 2">
    <name type="scientific">Blautia hydrogenotrophica (strain DSM 10507 / JCM 14656 / S5a33)</name>
    <name type="common">Ruminococcus hydrogenotrophicus</name>
    <dbReference type="NCBI Taxonomy" id="476272"/>
    <lineage>
        <taxon>Bacteria</taxon>
        <taxon>Bacillati</taxon>
        <taxon>Bacillota</taxon>
        <taxon>Clostridia</taxon>
        <taxon>Lachnospirales</taxon>
        <taxon>Lachnospiraceae</taxon>
        <taxon>Blautia</taxon>
    </lineage>
</organism>
<evidence type="ECO:0000313" key="1">
    <source>
        <dbReference type="EMBL" id="EEG49682.1"/>
    </source>
</evidence>
<reference evidence="1 2" key="2">
    <citation type="submission" date="2009-02" db="EMBL/GenBank/DDBJ databases">
        <title>Draft genome sequence of Blautia hydrogenotrophica DSM 10507 (Ruminococcus hydrogenotrophicus DSM 10507).</title>
        <authorList>
            <person name="Sudarsanam P."/>
            <person name="Ley R."/>
            <person name="Guruge J."/>
            <person name="Turnbaugh P.J."/>
            <person name="Mahowald M."/>
            <person name="Liep D."/>
            <person name="Gordon J."/>
        </authorList>
    </citation>
    <scope>NUCLEOTIDE SEQUENCE [LARGE SCALE GENOMIC DNA]</scope>
    <source>
        <strain evidence="2">DSM 10507 / JCM 14656 / S5a33</strain>
    </source>
</reference>
<dbReference type="HOGENOM" id="CLU_3180772_0_0_9"/>
<comment type="caution">
    <text evidence="1">The sequence shown here is derived from an EMBL/GenBank/DDBJ whole genome shotgun (WGS) entry which is preliminary data.</text>
</comment>
<sequence>MQVPAISALSAGILGRGSLYYINSKREVLCIHSAGYSLLCRPKSLM</sequence>
<name>C0CKJ2_BLAHS</name>
<accession>C0CKJ2</accession>